<dbReference type="EMBL" id="RHFK02000010">
    <property type="protein sequence ID" value="TWW69965.1"/>
    <property type="molecule type" value="Genomic_DNA"/>
</dbReference>
<name>A0A5C6NSM1_9TELE</name>
<evidence type="ECO:0000256" key="1">
    <source>
        <dbReference type="SAM" id="MobiDB-lite"/>
    </source>
</evidence>
<evidence type="ECO:0000313" key="3">
    <source>
        <dbReference type="EMBL" id="TWW69965.1"/>
    </source>
</evidence>
<feature type="region of interest" description="Disordered" evidence="1">
    <location>
        <begin position="37"/>
        <end position="58"/>
    </location>
</feature>
<reference evidence="3 4" key="1">
    <citation type="submission" date="2019-04" db="EMBL/GenBank/DDBJ databases">
        <title>Chromosome genome assembly for Takifugu flavidus.</title>
        <authorList>
            <person name="Xiao S."/>
        </authorList>
    </citation>
    <scope>NUCLEOTIDE SEQUENCE [LARGE SCALE GENOMIC DNA]</scope>
    <source>
        <strain evidence="3">HTHZ2018</strain>
        <tissue evidence="3">Muscle</tissue>
    </source>
</reference>
<feature type="chain" id="PRO_5022669143" evidence="2">
    <location>
        <begin position="22"/>
        <end position="311"/>
    </location>
</feature>
<feature type="compositionally biased region" description="Polar residues" evidence="1">
    <location>
        <begin position="135"/>
        <end position="144"/>
    </location>
</feature>
<protein>
    <submittedName>
        <fullName evidence="3">Uncharacterized protein</fullName>
    </submittedName>
</protein>
<dbReference type="Proteomes" id="UP000324091">
    <property type="component" value="Chromosome 18"/>
</dbReference>
<sequence length="311" mass="33923">MALGVLQVSWICLLLFHGSCASVTGYMRKDDKNIVEDDDPLPLGSGNQPANAGASASRASAARWPSWVKKSKAKSSLLDVEKLANARPVAWVQERPDQPLVFPLNKNQNTTPLPASTGSGSRPNSDWQVKPVGSGSHTGFNAGSNVGVDDSRLVYKYPSQGSGAPSGQGSPSQKPGGHDKVSQWYRLADSGLPPQQVKELVQPFRAISSRQSGYKPYEGSISRQQKVNSQLLLKKPRDGFAPPPPPPKHIIQLANAFQRYRQSYRMSRYDPDFDASQLEGFSGVGPAVQPADSQYFMKPQWYGHPKMSDFN</sequence>
<feature type="region of interest" description="Disordered" evidence="1">
    <location>
        <begin position="100"/>
        <end position="180"/>
    </location>
</feature>
<proteinExistence type="predicted"/>
<keyword evidence="4" id="KW-1185">Reference proteome</keyword>
<feature type="compositionally biased region" description="Low complexity" evidence="1">
    <location>
        <begin position="158"/>
        <end position="175"/>
    </location>
</feature>
<gene>
    <name evidence="3" type="ORF">D4764_18G0007710</name>
</gene>
<evidence type="ECO:0000313" key="4">
    <source>
        <dbReference type="Proteomes" id="UP000324091"/>
    </source>
</evidence>
<keyword evidence="2" id="KW-0732">Signal</keyword>
<evidence type="ECO:0000256" key="2">
    <source>
        <dbReference type="SAM" id="SignalP"/>
    </source>
</evidence>
<organism evidence="3 4">
    <name type="scientific">Takifugu flavidus</name>
    <name type="common">sansaifugu</name>
    <dbReference type="NCBI Taxonomy" id="433684"/>
    <lineage>
        <taxon>Eukaryota</taxon>
        <taxon>Metazoa</taxon>
        <taxon>Chordata</taxon>
        <taxon>Craniata</taxon>
        <taxon>Vertebrata</taxon>
        <taxon>Euteleostomi</taxon>
        <taxon>Actinopterygii</taxon>
        <taxon>Neopterygii</taxon>
        <taxon>Teleostei</taxon>
        <taxon>Neoteleostei</taxon>
        <taxon>Acanthomorphata</taxon>
        <taxon>Eupercaria</taxon>
        <taxon>Tetraodontiformes</taxon>
        <taxon>Tetradontoidea</taxon>
        <taxon>Tetraodontidae</taxon>
        <taxon>Takifugu</taxon>
    </lineage>
</organism>
<comment type="caution">
    <text evidence="3">The sequence shown here is derived from an EMBL/GenBank/DDBJ whole genome shotgun (WGS) entry which is preliminary data.</text>
</comment>
<dbReference type="AlphaFoldDB" id="A0A5C6NSM1"/>
<feature type="compositionally biased region" description="Polar residues" evidence="1">
    <location>
        <begin position="105"/>
        <end position="127"/>
    </location>
</feature>
<accession>A0A5C6NSM1</accession>
<feature type="signal peptide" evidence="2">
    <location>
        <begin position="1"/>
        <end position="21"/>
    </location>
</feature>